<dbReference type="Gene3D" id="1.20.1250.20">
    <property type="entry name" value="MFS general substrate transporter like domains"/>
    <property type="match status" value="1"/>
</dbReference>
<feature type="transmembrane region" description="Helical" evidence="7">
    <location>
        <begin position="154"/>
        <end position="173"/>
    </location>
</feature>
<feature type="transmembrane region" description="Helical" evidence="7">
    <location>
        <begin position="245"/>
        <end position="265"/>
    </location>
</feature>
<keyword evidence="2" id="KW-0813">Transport</keyword>
<evidence type="ECO:0000256" key="1">
    <source>
        <dbReference type="ARBA" id="ARBA00004651"/>
    </source>
</evidence>
<dbReference type="Proteomes" id="UP001617669">
    <property type="component" value="Unassembled WGS sequence"/>
</dbReference>
<evidence type="ECO:0000256" key="4">
    <source>
        <dbReference type="ARBA" id="ARBA00022692"/>
    </source>
</evidence>
<proteinExistence type="predicted"/>
<evidence type="ECO:0000256" key="3">
    <source>
        <dbReference type="ARBA" id="ARBA00022475"/>
    </source>
</evidence>
<organism evidence="8 9">
    <name type="scientific">Methylobacillus methanolivorans</name>
    <dbReference type="NCBI Taxonomy" id="1848927"/>
    <lineage>
        <taxon>Bacteria</taxon>
        <taxon>Pseudomonadati</taxon>
        <taxon>Pseudomonadota</taxon>
        <taxon>Betaproteobacteria</taxon>
        <taxon>Nitrosomonadales</taxon>
        <taxon>Methylophilaceae</taxon>
        <taxon>Methylobacillus</taxon>
    </lineage>
</organism>
<dbReference type="NCBIfam" id="NF008397">
    <property type="entry name" value="PRK11195.1"/>
    <property type="match status" value="1"/>
</dbReference>
<dbReference type="EMBL" id="JBIWXY010000004">
    <property type="protein sequence ID" value="MFJ5447230.1"/>
    <property type="molecule type" value="Genomic_DNA"/>
</dbReference>
<evidence type="ECO:0000313" key="8">
    <source>
        <dbReference type="EMBL" id="MFJ5447230.1"/>
    </source>
</evidence>
<dbReference type="InterPro" id="IPR036259">
    <property type="entry name" value="MFS_trans_sf"/>
</dbReference>
<evidence type="ECO:0000256" key="2">
    <source>
        <dbReference type="ARBA" id="ARBA00022448"/>
    </source>
</evidence>
<dbReference type="RefSeq" id="WP_400883919.1">
    <property type="nucleotide sequence ID" value="NZ_JBIWXY010000004.1"/>
</dbReference>
<gene>
    <name evidence="8" type="primary">lplT</name>
    <name evidence="8" type="ORF">ACIKP9_13395</name>
</gene>
<keyword evidence="9" id="KW-1185">Reference proteome</keyword>
<sequence>MNRGFYIILLAQFLSALADNALLFTAIALLRDMDAPSWHDPLLQWFFVISYIILAPFVGAFADAFPKGRVMFVSNAIKFIGSTSMVLGMPPLYAYGIVGIGAAAYSPAKYGILTEYLPPSMLVKANGWMEGSTVMAIVLGTVIGAILPSINIQVAMIVITVLYMSAAIFNIYIPKVPVDHKPPQKTPAFLIKDFWLATKTLWKDSQGQVSLAVTTLFWGVAATLRFVVLAWAGFALNFTQEQSTYLMVVVAIGIAIGSIAAARMIKLEHSVRVIPVGIVVGLLVIGMTFVSNWIVACILLLMIGAFSGYLVVPLNALLQHRGHLLIGAGHSIAVQNFNENLGIAALISLYTLMIKTDIHINFIIVAFGLFVSLSMGGIYKLYQVQNASLQKPK</sequence>
<dbReference type="CDD" id="cd06173">
    <property type="entry name" value="MFS_MefA_like"/>
    <property type="match status" value="1"/>
</dbReference>
<feature type="transmembrane region" description="Helical" evidence="7">
    <location>
        <begin position="86"/>
        <end position="108"/>
    </location>
</feature>
<feature type="transmembrane region" description="Helical" evidence="7">
    <location>
        <begin position="271"/>
        <end position="290"/>
    </location>
</feature>
<keyword evidence="4 7" id="KW-0812">Transmembrane</keyword>
<dbReference type="PANTHER" id="PTHR43266">
    <property type="entry name" value="MACROLIDE-EFFLUX PROTEIN"/>
    <property type="match status" value="1"/>
</dbReference>
<dbReference type="SUPFAM" id="SSF103473">
    <property type="entry name" value="MFS general substrate transporter"/>
    <property type="match status" value="1"/>
</dbReference>
<feature type="transmembrane region" description="Helical" evidence="7">
    <location>
        <begin position="297"/>
        <end position="318"/>
    </location>
</feature>
<dbReference type="Pfam" id="PF07690">
    <property type="entry name" value="MFS_1"/>
    <property type="match status" value="1"/>
</dbReference>
<evidence type="ECO:0000256" key="5">
    <source>
        <dbReference type="ARBA" id="ARBA00022989"/>
    </source>
</evidence>
<keyword evidence="3" id="KW-1003">Cell membrane</keyword>
<feature type="transmembrane region" description="Helical" evidence="7">
    <location>
        <begin position="128"/>
        <end position="147"/>
    </location>
</feature>
<keyword evidence="6 7" id="KW-0472">Membrane</keyword>
<reference evidence="8 9" key="1">
    <citation type="submission" date="2024-11" db="EMBL/GenBank/DDBJ databases">
        <authorList>
            <person name="Kaparullina E.N."/>
            <person name="Delegan Y.A."/>
            <person name="Doronina N.V."/>
        </authorList>
    </citation>
    <scope>NUCLEOTIDE SEQUENCE [LARGE SCALE GENOMIC DNA]</scope>
    <source>
        <strain evidence="8 9">7sh_L</strain>
    </source>
</reference>
<evidence type="ECO:0000256" key="6">
    <source>
        <dbReference type="ARBA" id="ARBA00023136"/>
    </source>
</evidence>
<dbReference type="InterPro" id="IPR011701">
    <property type="entry name" value="MFS"/>
</dbReference>
<feature type="transmembrane region" description="Helical" evidence="7">
    <location>
        <begin position="358"/>
        <end position="382"/>
    </location>
</feature>
<evidence type="ECO:0000313" key="9">
    <source>
        <dbReference type="Proteomes" id="UP001617669"/>
    </source>
</evidence>
<name>A0ABW8GT45_9PROT</name>
<protein>
    <submittedName>
        <fullName evidence="8">Lysophospholipid transporter LplT</fullName>
    </submittedName>
</protein>
<keyword evidence="5 7" id="KW-1133">Transmembrane helix</keyword>
<evidence type="ECO:0000256" key="7">
    <source>
        <dbReference type="SAM" id="Phobius"/>
    </source>
</evidence>
<accession>A0ABW8GT45</accession>
<feature type="transmembrane region" description="Helical" evidence="7">
    <location>
        <begin position="216"/>
        <end position="238"/>
    </location>
</feature>
<feature type="transmembrane region" description="Helical" evidence="7">
    <location>
        <begin position="42"/>
        <end position="65"/>
    </location>
</feature>
<comment type="subcellular location">
    <subcellularLocation>
        <location evidence="1">Cell membrane</location>
        <topology evidence="1">Multi-pass membrane protein</topology>
    </subcellularLocation>
</comment>
<comment type="caution">
    <text evidence="8">The sequence shown here is derived from an EMBL/GenBank/DDBJ whole genome shotgun (WGS) entry which is preliminary data.</text>
</comment>
<dbReference type="PANTHER" id="PTHR43266:SF2">
    <property type="entry name" value="MAJOR FACILITATOR SUPERFAMILY (MFS) PROFILE DOMAIN-CONTAINING PROTEIN"/>
    <property type="match status" value="1"/>
</dbReference>